<dbReference type="Gene3D" id="3.55.50.30">
    <property type="match status" value="1"/>
</dbReference>
<keyword evidence="1" id="KW-0472">Membrane</keyword>
<dbReference type="PANTHER" id="PTHR30273:SF2">
    <property type="entry name" value="PROTEIN FECR"/>
    <property type="match status" value="1"/>
</dbReference>
<keyword evidence="1" id="KW-1133">Transmembrane helix</keyword>
<dbReference type="AlphaFoldDB" id="A0A1N6KF29"/>
<evidence type="ECO:0000313" key="5">
    <source>
        <dbReference type="Proteomes" id="UP000185003"/>
    </source>
</evidence>
<feature type="transmembrane region" description="Helical" evidence="1">
    <location>
        <begin position="95"/>
        <end position="114"/>
    </location>
</feature>
<dbReference type="Proteomes" id="UP000185003">
    <property type="component" value="Unassembled WGS sequence"/>
</dbReference>
<organism evidence="4 5">
    <name type="scientific">Chitinophaga niabensis</name>
    <dbReference type="NCBI Taxonomy" id="536979"/>
    <lineage>
        <taxon>Bacteria</taxon>
        <taxon>Pseudomonadati</taxon>
        <taxon>Bacteroidota</taxon>
        <taxon>Chitinophagia</taxon>
        <taxon>Chitinophagales</taxon>
        <taxon>Chitinophagaceae</taxon>
        <taxon>Chitinophaga</taxon>
    </lineage>
</organism>
<dbReference type="InterPro" id="IPR032508">
    <property type="entry name" value="FecR_C"/>
</dbReference>
<dbReference type="GO" id="GO:0016989">
    <property type="term" value="F:sigma factor antagonist activity"/>
    <property type="evidence" value="ECO:0007669"/>
    <property type="project" value="TreeGrafter"/>
</dbReference>
<keyword evidence="5" id="KW-1185">Reference proteome</keyword>
<evidence type="ECO:0000259" key="3">
    <source>
        <dbReference type="Pfam" id="PF16344"/>
    </source>
</evidence>
<dbReference type="InterPro" id="IPR006860">
    <property type="entry name" value="FecR"/>
</dbReference>
<gene>
    <name evidence="4" type="ORF">SAMN04488055_5716</name>
</gene>
<evidence type="ECO:0000256" key="1">
    <source>
        <dbReference type="SAM" id="Phobius"/>
    </source>
</evidence>
<proteinExistence type="predicted"/>
<feature type="domain" description="Protein FecR C-terminal" evidence="3">
    <location>
        <begin position="261"/>
        <end position="322"/>
    </location>
</feature>
<feature type="domain" description="FecR protein" evidence="2">
    <location>
        <begin position="127"/>
        <end position="218"/>
    </location>
</feature>
<protein>
    <submittedName>
        <fullName evidence="4">Ferric-dicitrate binding protein FerR, regulates iron transport through sigma-19</fullName>
    </submittedName>
</protein>
<keyword evidence="1" id="KW-0812">Transmembrane</keyword>
<dbReference type="STRING" id="536979.SAMN04488055_5716"/>
<dbReference type="Pfam" id="PF16344">
    <property type="entry name" value="FecR_C"/>
    <property type="match status" value="1"/>
</dbReference>
<evidence type="ECO:0000313" key="4">
    <source>
        <dbReference type="EMBL" id="SIO55053.1"/>
    </source>
</evidence>
<dbReference type="PANTHER" id="PTHR30273">
    <property type="entry name" value="PERIPLASMIC SIGNAL SENSOR AND SIGMA FACTOR ACTIVATOR FECR-RELATED"/>
    <property type="match status" value="1"/>
</dbReference>
<reference evidence="4 5" key="1">
    <citation type="submission" date="2016-11" db="EMBL/GenBank/DDBJ databases">
        <authorList>
            <person name="Jaros S."/>
            <person name="Januszkiewicz K."/>
            <person name="Wedrychowicz H."/>
        </authorList>
    </citation>
    <scope>NUCLEOTIDE SEQUENCE [LARGE SCALE GENOMIC DNA]</scope>
    <source>
        <strain evidence="4 5">DSM 24787</strain>
    </source>
</reference>
<name>A0A1N6KF29_9BACT</name>
<dbReference type="InterPro" id="IPR012373">
    <property type="entry name" value="Ferrdict_sens_TM"/>
</dbReference>
<dbReference type="RefSeq" id="WP_074242916.1">
    <property type="nucleotide sequence ID" value="NZ_FSRA01000002.1"/>
</dbReference>
<dbReference type="EMBL" id="FSRA01000002">
    <property type="protein sequence ID" value="SIO55053.1"/>
    <property type="molecule type" value="Genomic_DNA"/>
</dbReference>
<dbReference type="PIRSF" id="PIRSF018266">
    <property type="entry name" value="FecR"/>
    <property type="match status" value="1"/>
</dbReference>
<evidence type="ECO:0000259" key="2">
    <source>
        <dbReference type="Pfam" id="PF04773"/>
    </source>
</evidence>
<dbReference type="Gene3D" id="2.60.120.1440">
    <property type="match status" value="1"/>
</dbReference>
<dbReference type="Pfam" id="PF04773">
    <property type="entry name" value="FecR"/>
    <property type="match status" value="1"/>
</dbReference>
<accession>A0A1N6KF29</accession>
<dbReference type="OrthoDB" id="645173at2"/>
<sequence length="332" mass="37774">MEDKNYLEELFKRYLNNECSPEEIAFLLQHFDSRKGESDLRRLVRNELLASTTSDTGQEAMKDTLKQVYQQVADKTFLKEKPSGGKVVRMPRRTIITLSICASLALLVTTLYLGRGYMTGIFNPEIQVSTLKGERKQFQLADGTSIWLAPASKLNYRENSREITLQGEAFFDVAKDDAHPFIVHTGKTNTTVLGTTFNIQAYNDRADIEIVLLTGKVKVDANHNNVLLSPYQRAVFNSVSGMLKKEDYPDAFAALARKEGKFKYEGEVLKNVIGDIERSYNTTIRLNKQLQGITYYGDFDQKKDKLETVLQQISLTYNARLKQTSTGWEIHK</sequence>